<dbReference type="UniPathway" id="UPA00079"/>
<dbReference type="InterPro" id="IPR000845">
    <property type="entry name" value="Nucleoside_phosphorylase_d"/>
</dbReference>
<sequence>MKVGHPCPTTATSHCSLRDDSGWLLVTAATAMELEPLRQSLNGGNYSGRGAEIDFLNCGVGPTATAASLAAWLACRPGRYAGVIMTGVAGAYMLESAGAAVQSARVLDICVAEREVLGDFGLACDHGADPFDNPQLAAEREFSLHHQLLQTACDTLRQRRIPFHRGTFVTVNAASTTRRRGMALAHRHLALCENMEGAAAALVCQRLGLPLLEIRCISNLVEDRDLSRWQLPEAVARNAEILSLLLPELLAAVAASS</sequence>
<dbReference type="GO" id="GO:0008930">
    <property type="term" value="F:methylthioadenosine nucleosidase activity"/>
    <property type="evidence" value="ECO:0007669"/>
    <property type="project" value="TreeGrafter"/>
</dbReference>
<dbReference type="InterPro" id="IPR035994">
    <property type="entry name" value="Nucleoside_phosphorylase_sf"/>
</dbReference>
<dbReference type="PANTHER" id="PTHR46832:SF2">
    <property type="entry name" value="FUTALOSINE HYDROLASE"/>
    <property type="match status" value="1"/>
</dbReference>
<dbReference type="GO" id="GO:0009116">
    <property type="term" value="P:nucleoside metabolic process"/>
    <property type="evidence" value="ECO:0007669"/>
    <property type="project" value="InterPro"/>
</dbReference>
<keyword evidence="5" id="KW-1185">Reference proteome</keyword>
<evidence type="ECO:0000313" key="5">
    <source>
        <dbReference type="Proteomes" id="UP000001508"/>
    </source>
</evidence>
<dbReference type="HOGENOM" id="CLU_031248_3_1_7"/>
<dbReference type="SUPFAM" id="SSF53167">
    <property type="entry name" value="Purine and uridine phosphorylases"/>
    <property type="match status" value="1"/>
</dbReference>
<dbReference type="EMBL" id="CP001940">
    <property type="protein sequence ID" value="ADH85427.1"/>
    <property type="molecule type" value="Genomic_DNA"/>
</dbReference>
<dbReference type="STRING" id="589865.DaAHT2_0723"/>
<dbReference type="eggNOG" id="COG0775">
    <property type="taxonomic scope" value="Bacteria"/>
</dbReference>
<protein>
    <recommendedName>
        <fullName evidence="1 2">Futalosine hydrolase</fullName>
        <shortName evidence="1">FL hydrolase</shortName>
        <ecNumber evidence="1 2">3.2.2.26</ecNumber>
    </recommendedName>
    <alternativeName>
        <fullName evidence="1">Futalosine nucleosidase</fullName>
    </alternativeName>
    <alternativeName>
        <fullName evidence="1">Menaquinone biosynthetic enzyme MqnB</fullName>
    </alternativeName>
</protein>
<dbReference type="RefSeq" id="WP_013162957.1">
    <property type="nucleotide sequence ID" value="NC_014216.1"/>
</dbReference>
<dbReference type="InterPro" id="IPR019963">
    <property type="entry name" value="FL_hydrolase_MqnB"/>
</dbReference>
<dbReference type="GO" id="GO:0008782">
    <property type="term" value="F:adenosylhomocysteine nucleosidase activity"/>
    <property type="evidence" value="ECO:0007669"/>
    <property type="project" value="TreeGrafter"/>
</dbReference>
<evidence type="ECO:0000313" key="4">
    <source>
        <dbReference type="EMBL" id="ADH85427.1"/>
    </source>
</evidence>
<dbReference type="InParanoid" id="D6Z1H2"/>
<dbReference type="EC" id="3.2.2.26" evidence="1 2"/>
<dbReference type="Gene3D" id="3.40.50.1580">
    <property type="entry name" value="Nucleoside phosphorylase domain"/>
    <property type="match status" value="1"/>
</dbReference>
<evidence type="ECO:0000256" key="1">
    <source>
        <dbReference type="HAMAP-Rule" id="MF_00991"/>
    </source>
</evidence>
<dbReference type="CDD" id="cd17766">
    <property type="entry name" value="futalosine_nucleosidase_MqnB"/>
    <property type="match status" value="1"/>
</dbReference>
<proteinExistence type="inferred from homology"/>
<organism evidence="4 5">
    <name type="scientific">Desulfurivibrio alkaliphilus (strain DSM 19089 / UNIQEM U267 / AHT2)</name>
    <dbReference type="NCBI Taxonomy" id="589865"/>
    <lineage>
        <taxon>Bacteria</taxon>
        <taxon>Pseudomonadati</taxon>
        <taxon>Thermodesulfobacteriota</taxon>
        <taxon>Desulfobulbia</taxon>
        <taxon>Desulfobulbales</taxon>
        <taxon>Desulfobulbaceae</taxon>
        <taxon>Desulfurivibrio</taxon>
    </lineage>
</organism>
<dbReference type="GO" id="GO:0009234">
    <property type="term" value="P:menaquinone biosynthetic process"/>
    <property type="evidence" value="ECO:0007669"/>
    <property type="project" value="UniProtKB-UniRule"/>
</dbReference>
<dbReference type="OrthoDB" id="9788270at2"/>
<feature type="domain" description="Nucleoside phosphorylase" evidence="3">
    <location>
        <begin position="57"/>
        <end position="244"/>
    </location>
</feature>
<keyword evidence="1" id="KW-0378">Hydrolase</keyword>
<dbReference type="AlphaFoldDB" id="D6Z1H2"/>
<gene>
    <name evidence="1" type="primary">mqnB</name>
    <name evidence="4" type="ordered locus">DaAHT2_0723</name>
</gene>
<comment type="similarity">
    <text evidence="1">Belongs to the PNP/UDP phosphorylase family. Futalosine hydrolase subfamily.</text>
</comment>
<accession>D6Z1H2</accession>
<dbReference type="Pfam" id="PF01048">
    <property type="entry name" value="PNP_UDP_1"/>
    <property type="match status" value="1"/>
</dbReference>
<comment type="pathway">
    <text evidence="1">Quinol/quinone metabolism; menaquinone biosynthesis.</text>
</comment>
<comment type="function">
    <text evidence="1">Catalyzes the hydrolysis of futalosine (FL) to dehypoxanthine futalosine (DHFL) and hypoxanthine, a step in the biosynthesis of menaquinone (MK, vitamin K2).</text>
</comment>
<dbReference type="FunCoup" id="D6Z1H2">
    <property type="interactions" value="197"/>
</dbReference>
<evidence type="ECO:0000259" key="3">
    <source>
        <dbReference type="Pfam" id="PF01048"/>
    </source>
</evidence>
<keyword evidence="1" id="KW-0474">Menaquinone biosynthesis</keyword>
<reference evidence="5" key="1">
    <citation type="submission" date="2010-02" db="EMBL/GenBank/DDBJ databases">
        <title>Complete sequence of Desulfurivibrio alkaliphilus AHT2.</title>
        <authorList>
            <consortium name="US DOE Joint Genome Institute"/>
            <person name="Pitluck S."/>
            <person name="Chertkov O."/>
            <person name="Detter J.C."/>
            <person name="Han C."/>
            <person name="Tapia R."/>
            <person name="Larimer F."/>
            <person name="Land M."/>
            <person name="Hauser L."/>
            <person name="Kyrpides N."/>
            <person name="Mikhailova N."/>
            <person name="Sorokin D.Y."/>
            <person name="Muyzer G."/>
            <person name="Woyke T."/>
        </authorList>
    </citation>
    <scope>NUCLEOTIDE SEQUENCE [LARGE SCALE GENOMIC DNA]</scope>
    <source>
        <strain evidence="5">DSM 19089 / UNIQEM U267 / AHT2</strain>
    </source>
</reference>
<dbReference type="GO" id="GO:0005829">
    <property type="term" value="C:cytosol"/>
    <property type="evidence" value="ECO:0007669"/>
    <property type="project" value="TreeGrafter"/>
</dbReference>
<dbReference type="KEGG" id="dak:DaAHT2_0723"/>
<evidence type="ECO:0000256" key="2">
    <source>
        <dbReference type="NCBIfam" id="TIGR03664"/>
    </source>
</evidence>
<dbReference type="HAMAP" id="MF_00991">
    <property type="entry name" value="MqnB"/>
    <property type="match status" value="1"/>
</dbReference>
<name>D6Z1H2_DESAT</name>
<comment type="catalytic activity">
    <reaction evidence="1">
        <text>futalosine + H2O = dehypoxanthine futalosine + hypoxanthine</text>
        <dbReference type="Rhea" id="RHEA:25904"/>
        <dbReference type="ChEBI" id="CHEBI:15377"/>
        <dbReference type="ChEBI" id="CHEBI:17368"/>
        <dbReference type="ChEBI" id="CHEBI:58863"/>
        <dbReference type="ChEBI" id="CHEBI:58864"/>
        <dbReference type="EC" id="3.2.2.26"/>
    </reaction>
</comment>
<dbReference type="NCBIfam" id="TIGR03664">
    <property type="entry name" value="fut_nucase"/>
    <property type="match status" value="1"/>
</dbReference>
<dbReference type="Proteomes" id="UP000001508">
    <property type="component" value="Chromosome"/>
</dbReference>
<dbReference type="PANTHER" id="PTHR46832">
    <property type="entry name" value="5'-METHYLTHIOADENOSINE/S-ADENOSYLHOMOCYSTEINE NUCLEOSIDASE"/>
    <property type="match status" value="1"/>
</dbReference>
<dbReference type="GO" id="GO:0019284">
    <property type="term" value="P:L-methionine salvage from S-adenosylmethionine"/>
    <property type="evidence" value="ECO:0007669"/>
    <property type="project" value="TreeGrafter"/>
</dbReference>